<keyword evidence="8" id="KW-0378">Hydrolase</keyword>
<evidence type="ECO:0000256" key="1">
    <source>
        <dbReference type="ARBA" id="ARBA00003217"/>
    </source>
</evidence>
<dbReference type="Pfam" id="PF07943">
    <property type="entry name" value="PBP5_C"/>
    <property type="match status" value="1"/>
</dbReference>
<evidence type="ECO:0000256" key="11">
    <source>
        <dbReference type="ARBA" id="ARBA00023316"/>
    </source>
</evidence>
<comment type="catalytic activity">
    <reaction evidence="12">
        <text>Preferential cleavage: (Ac)2-L-Lys-D-Ala-|-D-Ala. Also transpeptidation of peptidyl-alanyl moieties that are N-acyl substituents of D-alanine.</text>
        <dbReference type="EC" id="3.4.16.4"/>
    </reaction>
</comment>
<dbReference type="InterPro" id="IPR012338">
    <property type="entry name" value="Beta-lactam/transpept-like"/>
</dbReference>
<proteinExistence type="inferred from homology"/>
<gene>
    <name evidence="18" type="ORF">PUV54_13955</name>
</gene>
<sequence length="392" mass="43214">MRFLSFFTVITSVLALGLFHGGAAAQNGPVETAAEYAVIMDYRTGEILFEKNARVPTAPASMSKLMTVAIVFERLKDGSLQLTDEFDVSEKAWREREGSSMWVRVDTAIPVLDLLRGIIVQSGNDACIVVAENISGSEEAFAELMNRKAREWGLTDSTFANPHGMPHPNQKMSMRDLALLSRKIISEYGEYYALFAEREFTWERIRQENRNPLLGFVDGADGLKTGHTEESGYGLVGSAVQNGERRIVVVNGLDSNRERTTESARLIRLAFNDFSNKTFFEPGDIVGEAEVFKGKDKSVPLIARAPVDMILHRTQFDDSQATIVYEGPVAAPIRENQQIGFLKITASDGKVREYPLFAGTSVREAGVWGKIGIAAKKLLAKPPSDEVASAQN</sequence>
<dbReference type="InterPro" id="IPR001967">
    <property type="entry name" value="Peptidase_S11_N"/>
</dbReference>
<comment type="pathway">
    <text evidence="2">Cell wall biogenesis; peptidoglycan biosynthesis.</text>
</comment>
<dbReference type="KEGG" id="hfl:PUV54_13955"/>
<evidence type="ECO:0000256" key="14">
    <source>
        <dbReference type="PIRSR" id="PIRSR618044-2"/>
    </source>
</evidence>
<feature type="active site" evidence="13">
    <location>
        <position position="122"/>
    </location>
</feature>
<feature type="active site" description="Acyl-ester intermediate" evidence="13">
    <location>
        <position position="61"/>
    </location>
</feature>
<comment type="function">
    <text evidence="1">Removes C-terminal D-alanyl residues from sugar-peptide cell wall precursors.</text>
</comment>
<dbReference type="InterPro" id="IPR037167">
    <property type="entry name" value="Peptidase_S11_C_sf"/>
</dbReference>
<dbReference type="SUPFAM" id="SSF69189">
    <property type="entry name" value="Penicillin-binding protein associated domain"/>
    <property type="match status" value="1"/>
</dbReference>
<feature type="domain" description="Peptidase S11 D-Ala-D-Ala carboxypeptidase A C-terminal" evidence="17">
    <location>
        <begin position="274"/>
        <end position="364"/>
    </location>
</feature>
<keyword evidence="5 18" id="KW-0121">Carboxypeptidase</keyword>
<feature type="binding site" evidence="14">
    <location>
        <position position="224"/>
    </location>
    <ligand>
        <name>substrate</name>
    </ligand>
</feature>
<evidence type="ECO:0000256" key="13">
    <source>
        <dbReference type="PIRSR" id="PIRSR618044-1"/>
    </source>
</evidence>
<dbReference type="RefSeq" id="WP_274492878.1">
    <property type="nucleotide sequence ID" value="NZ_CP118166.1"/>
</dbReference>
<evidence type="ECO:0000256" key="8">
    <source>
        <dbReference type="ARBA" id="ARBA00022801"/>
    </source>
</evidence>
<keyword evidence="9" id="KW-0133">Cell shape</keyword>
<evidence type="ECO:0000256" key="2">
    <source>
        <dbReference type="ARBA" id="ARBA00004752"/>
    </source>
</evidence>
<evidence type="ECO:0000256" key="16">
    <source>
        <dbReference type="SAM" id="SignalP"/>
    </source>
</evidence>
<reference evidence="18" key="1">
    <citation type="submission" date="2023-02" db="EMBL/GenBank/DDBJ databases">
        <title>Genome sequence of Hyphococcus flavus.</title>
        <authorList>
            <person name="Rong J.-C."/>
            <person name="Zhao Q."/>
            <person name="Yi M."/>
            <person name="Wu J.-Y."/>
        </authorList>
    </citation>
    <scope>NUCLEOTIDE SEQUENCE</scope>
    <source>
        <strain evidence="18">MCCC 1K03223</strain>
    </source>
</reference>
<evidence type="ECO:0000256" key="9">
    <source>
        <dbReference type="ARBA" id="ARBA00022960"/>
    </source>
</evidence>
<dbReference type="GO" id="GO:0009002">
    <property type="term" value="F:serine-type D-Ala-D-Ala carboxypeptidase activity"/>
    <property type="evidence" value="ECO:0007669"/>
    <property type="project" value="UniProtKB-EC"/>
</dbReference>
<name>A0AAE9ZHP7_9PROT</name>
<evidence type="ECO:0000256" key="4">
    <source>
        <dbReference type="ARBA" id="ARBA00012448"/>
    </source>
</evidence>
<evidence type="ECO:0000256" key="3">
    <source>
        <dbReference type="ARBA" id="ARBA00007164"/>
    </source>
</evidence>
<dbReference type="SMART" id="SM00936">
    <property type="entry name" value="PBP5_C"/>
    <property type="match status" value="1"/>
</dbReference>
<dbReference type="PRINTS" id="PR00725">
    <property type="entry name" value="DADACBPTASE1"/>
</dbReference>
<accession>A0AAE9ZHP7</accession>
<keyword evidence="10" id="KW-0573">Peptidoglycan synthesis</keyword>
<evidence type="ECO:0000313" key="19">
    <source>
        <dbReference type="Proteomes" id="UP001214043"/>
    </source>
</evidence>
<evidence type="ECO:0000256" key="5">
    <source>
        <dbReference type="ARBA" id="ARBA00022645"/>
    </source>
</evidence>
<dbReference type="Gene3D" id="3.40.710.10">
    <property type="entry name" value="DD-peptidase/beta-lactamase superfamily"/>
    <property type="match status" value="1"/>
</dbReference>
<dbReference type="Proteomes" id="UP001214043">
    <property type="component" value="Chromosome"/>
</dbReference>
<feature type="chain" id="PRO_5042272042" description="serine-type D-Ala-D-Ala carboxypeptidase" evidence="16">
    <location>
        <begin position="26"/>
        <end position="392"/>
    </location>
</feature>
<evidence type="ECO:0000313" key="18">
    <source>
        <dbReference type="EMBL" id="WDI31056.1"/>
    </source>
</evidence>
<dbReference type="EMBL" id="CP118166">
    <property type="protein sequence ID" value="WDI31056.1"/>
    <property type="molecule type" value="Genomic_DNA"/>
</dbReference>
<dbReference type="SUPFAM" id="SSF56601">
    <property type="entry name" value="beta-lactamase/transpeptidase-like"/>
    <property type="match status" value="1"/>
</dbReference>
<keyword evidence="6" id="KW-0645">Protease</keyword>
<dbReference type="PANTHER" id="PTHR21581:SF6">
    <property type="entry name" value="TRAFFICKING PROTEIN PARTICLE COMPLEX SUBUNIT 12"/>
    <property type="match status" value="1"/>
</dbReference>
<evidence type="ECO:0000256" key="7">
    <source>
        <dbReference type="ARBA" id="ARBA00022729"/>
    </source>
</evidence>
<dbReference type="AlphaFoldDB" id="A0AAE9ZHP7"/>
<feature type="signal peptide" evidence="16">
    <location>
        <begin position="1"/>
        <end position="25"/>
    </location>
</feature>
<keyword evidence="7 16" id="KW-0732">Signal</keyword>
<evidence type="ECO:0000256" key="6">
    <source>
        <dbReference type="ARBA" id="ARBA00022670"/>
    </source>
</evidence>
<evidence type="ECO:0000256" key="12">
    <source>
        <dbReference type="ARBA" id="ARBA00034000"/>
    </source>
</evidence>
<dbReference type="EC" id="3.4.16.4" evidence="4"/>
<feature type="active site" description="Acyl-ester intermediate" evidence="13">
    <location>
        <position position="64"/>
    </location>
</feature>
<dbReference type="GO" id="GO:0009252">
    <property type="term" value="P:peptidoglycan biosynthetic process"/>
    <property type="evidence" value="ECO:0007669"/>
    <property type="project" value="UniProtKB-KW"/>
</dbReference>
<keyword evidence="11" id="KW-0961">Cell wall biogenesis/degradation</keyword>
<organism evidence="18 19">
    <name type="scientific">Hyphococcus flavus</name>
    <dbReference type="NCBI Taxonomy" id="1866326"/>
    <lineage>
        <taxon>Bacteria</taxon>
        <taxon>Pseudomonadati</taxon>
        <taxon>Pseudomonadota</taxon>
        <taxon>Alphaproteobacteria</taxon>
        <taxon>Parvularculales</taxon>
        <taxon>Parvularculaceae</taxon>
        <taxon>Hyphococcus</taxon>
    </lineage>
</organism>
<evidence type="ECO:0000256" key="10">
    <source>
        <dbReference type="ARBA" id="ARBA00022984"/>
    </source>
</evidence>
<dbReference type="InterPro" id="IPR015956">
    <property type="entry name" value="Peniciliin-bd_prot_C_sf"/>
</dbReference>
<protein>
    <recommendedName>
        <fullName evidence="4">serine-type D-Ala-D-Ala carboxypeptidase</fullName>
        <ecNumber evidence="4">3.4.16.4</ecNumber>
    </recommendedName>
</protein>
<dbReference type="GO" id="GO:0006508">
    <property type="term" value="P:proteolysis"/>
    <property type="evidence" value="ECO:0007669"/>
    <property type="project" value="UniProtKB-KW"/>
</dbReference>
<dbReference type="Pfam" id="PF00768">
    <property type="entry name" value="Peptidase_S11"/>
    <property type="match status" value="1"/>
</dbReference>
<dbReference type="GO" id="GO:0008360">
    <property type="term" value="P:regulation of cell shape"/>
    <property type="evidence" value="ECO:0007669"/>
    <property type="project" value="UniProtKB-KW"/>
</dbReference>
<dbReference type="GO" id="GO:0071555">
    <property type="term" value="P:cell wall organization"/>
    <property type="evidence" value="ECO:0007669"/>
    <property type="project" value="UniProtKB-KW"/>
</dbReference>
<keyword evidence="19" id="KW-1185">Reference proteome</keyword>
<evidence type="ECO:0000259" key="17">
    <source>
        <dbReference type="SMART" id="SM00936"/>
    </source>
</evidence>
<dbReference type="Gene3D" id="2.60.410.10">
    <property type="entry name" value="D-Ala-D-Ala carboxypeptidase, C-terminal domain"/>
    <property type="match status" value="1"/>
</dbReference>
<dbReference type="InterPro" id="IPR018044">
    <property type="entry name" value="Peptidase_S11"/>
</dbReference>
<evidence type="ECO:0000256" key="15">
    <source>
        <dbReference type="RuleBase" id="RU004016"/>
    </source>
</evidence>
<comment type="similarity">
    <text evidence="3 15">Belongs to the peptidase S11 family.</text>
</comment>
<dbReference type="InterPro" id="IPR012907">
    <property type="entry name" value="Peptidase_S11_C"/>
</dbReference>
<dbReference type="PANTHER" id="PTHR21581">
    <property type="entry name" value="D-ALANYL-D-ALANINE CARBOXYPEPTIDASE"/>
    <property type="match status" value="1"/>
</dbReference>